<evidence type="ECO:0000313" key="2">
    <source>
        <dbReference type="Proteomes" id="UP001281147"/>
    </source>
</evidence>
<comment type="caution">
    <text evidence="1">The sequence shown here is derived from an EMBL/GenBank/DDBJ whole genome shotgun (WGS) entry which is preliminary data.</text>
</comment>
<gene>
    <name evidence="1" type="ORF">LTR37_008898</name>
</gene>
<dbReference type="Proteomes" id="UP001281147">
    <property type="component" value="Unassembled WGS sequence"/>
</dbReference>
<proteinExistence type="predicted"/>
<keyword evidence="2" id="KW-1185">Reference proteome</keyword>
<protein>
    <submittedName>
        <fullName evidence="1">Uncharacterized protein</fullName>
    </submittedName>
</protein>
<reference evidence="1" key="1">
    <citation type="submission" date="2023-07" db="EMBL/GenBank/DDBJ databases">
        <title>Black Yeasts Isolated from many extreme environments.</title>
        <authorList>
            <person name="Coleine C."/>
            <person name="Stajich J.E."/>
            <person name="Selbmann L."/>
        </authorList>
    </citation>
    <scope>NUCLEOTIDE SEQUENCE</scope>
    <source>
        <strain evidence="1">CCFEE 5714</strain>
    </source>
</reference>
<name>A0ACC3N9J3_9PEZI</name>
<accession>A0ACC3N9J3</accession>
<evidence type="ECO:0000313" key="1">
    <source>
        <dbReference type="EMBL" id="KAK3712807.1"/>
    </source>
</evidence>
<dbReference type="EMBL" id="JAUTXU010000067">
    <property type="protein sequence ID" value="KAK3712807.1"/>
    <property type="molecule type" value="Genomic_DNA"/>
</dbReference>
<organism evidence="1 2">
    <name type="scientific">Vermiconidia calcicola</name>
    <dbReference type="NCBI Taxonomy" id="1690605"/>
    <lineage>
        <taxon>Eukaryota</taxon>
        <taxon>Fungi</taxon>
        <taxon>Dikarya</taxon>
        <taxon>Ascomycota</taxon>
        <taxon>Pezizomycotina</taxon>
        <taxon>Dothideomycetes</taxon>
        <taxon>Dothideomycetidae</taxon>
        <taxon>Mycosphaerellales</taxon>
        <taxon>Extremaceae</taxon>
        <taxon>Vermiconidia</taxon>
    </lineage>
</organism>
<sequence>MAKKKRDKLIPRCTTVTTRSMTATTVSDEADGQQLDLPTYKDDTNAFNGAVEHGRDFISRFPPEILDNVLSYCVLDHDPERGARMMKEGFEFEERSHVLLSLAAMSRYFHAHVEGFCRRLLIKNKELYYFKSAAERRATAEAKRSRRSERLKSQLAVKDMIVYRFELVMKLELHCIGCNEFMFRRATMANGVACCWKCDSIVLGRHMNLTDSLRQYDLRDWMLLKSRKPGPQAKHTNLPIISHGSVKTGLIHAGVCTSYHFFCKDVEAIARLVHGNLEAHMEQKDRERAARRLKTFMERERKLKIRYHTDSINDATTKMDKEYHTKRLGYYDSVDSDGGYESDFSDFSGYGDYDDIHERLCLQGPDGCFTCWERAMDKKDAFIMAKIKQDRGDEEQKNSAAD</sequence>